<dbReference type="SUPFAM" id="SSF47384">
    <property type="entry name" value="Homodimeric domain of signal transducing histidine kinase"/>
    <property type="match status" value="1"/>
</dbReference>
<gene>
    <name evidence="16" type="ORF">KHA93_22445</name>
</gene>
<reference evidence="16 17" key="1">
    <citation type="submission" date="2021-05" db="EMBL/GenBank/DDBJ databases">
        <title>Novel Bacillus species.</title>
        <authorList>
            <person name="Liu G."/>
        </authorList>
    </citation>
    <scope>NUCLEOTIDE SEQUENCE [LARGE SCALE GENOMIC DNA]</scope>
    <source>
        <strain evidence="16 17">FJAT-49732</strain>
    </source>
</reference>
<sequence length="1031" mass="117308">MSIRKIIFIVTAFLVILTFFRLLWLNFYTVPAHPRALHGELDLRNWESITEYSIPLDGEWEYYPGLFIIQDNDELHSTNEKREYVQVPHNWKGSGDSSSTYGFGSYRLRIKVDPLQGKTYGIRILNISNSSEIYVNGKLLAQSGAPSQEKQTYKPLNSPYTVYLPLEKEEEIDLVIQVANYDDPLNGGIVRSLKFGLEGPLRENINFSTGIVLIACVIYMIHSLYSFILFLVGDRDKRLLYFSLMILCVVIGTLSGERLLLEWFPINFDWSIKVIYLSAIAGGYFLLQCIRQQLPGMFRTKLFTPYVSSCGLLVLLILFLPATYNIKLTLVYTIVMLIPCFLALLIVYRATTKIDKDSIFLLLAGVAAIGSLIWLVIIMVLQIEMISYPFDLMIATICFATYWFKKYFHVLDDSQSLTKKLQEAAKQKDEFLLTVAHEMRNPLHGILNISQAVKEREKDSLGKKSIQDMELINTVGRHMSLLLNDLLELERFKENRIMIQTRDVSLHSVVEVVMSMLRFMTEGKPIELVNRVPKDFPYVSADENRLNQILFNLLYNSIKYTHDGEVSVHASIKDNMARISVRDTGIGIDEDFLSKVFELYAQAPSLMEGGFGLGLSICKQLVELHGGNMKVQSTLGEGSVFTFTLKLSNTSTQREVEINSEPMEGVKQQNAIQEVAVSSDLDNRRDAVHQNMMFLPIRILAVDDDPVNLKVLESIFETDQYYIYTTTSGQNALSMLYGREWDLVIADVMMPNMSGYELTSLIREQYSILELPILLLTAYNRVEDIEAGFQVGANDYVTKPVNALELKSRVQSLTNLKKSVSERLRLEAAWLQAQIKPHFIINTFNSIAALSRINLDRMDTLIHELSTYIRLSIDSQNTHGVAPLSYELELVRSYLFIQKERFGERLRIVWELDEGIEIDIPPLTIQPLVENAIHHGLMTRIQGGEVCICIKDKEEKVEISIIDNGIGMNLETINPLIDRRLDKQSGIGLLNTDRRLKQLFGQGLIINSKLGEGTTISFTVPKTGSKLHFNE</sequence>
<dbReference type="AlphaFoldDB" id="A0A942TPZ3"/>
<dbReference type="InterPro" id="IPR008979">
    <property type="entry name" value="Galactose-bd-like_sf"/>
</dbReference>
<dbReference type="InterPro" id="IPR003594">
    <property type="entry name" value="HATPase_dom"/>
</dbReference>
<comment type="subcellular location">
    <subcellularLocation>
        <location evidence="2">Cell membrane</location>
    </subcellularLocation>
</comment>
<evidence type="ECO:0000259" key="15">
    <source>
        <dbReference type="PROSITE" id="PS50110"/>
    </source>
</evidence>
<dbReference type="GO" id="GO:0000155">
    <property type="term" value="F:phosphorelay sensor kinase activity"/>
    <property type="evidence" value="ECO:0007669"/>
    <property type="project" value="InterPro"/>
</dbReference>
<comment type="caution">
    <text evidence="16">The sequence shown here is derived from an EMBL/GenBank/DDBJ whole genome shotgun (WGS) entry which is preliminary data.</text>
</comment>
<dbReference type="InterPro" id="IPR011623">
    <property type="entry name" value="7TMR_DISM_rcpt_extracell_dom1"/>
</dbReference>
<proteinExistence type="predicted"/>
<dbReference type="RefSeq" id="WP_213113149.1">
    <property type="nucleotide sequence ID" value="NZ_JAGYPJ010000002.1"/>
</dbReference>
<dbReference type="Pfam" id="PF07695">
    <property type="entry name" value="7TMR-DISM_7TM"/>
    <property type="match status" value="1"/>
</dbReference>
<feature type="transmembrane region" description="Helical" evidence="13">
    <location>
        <begin position="268"/>
        <end position="290"/>
    </location>
</feature>
<dbReference type="Pfam" id="PF02518">
    <property type="entry name" value="HATPase_c"/>
    <property type="match status" value="2"/>
</dbReference>
<dbReference type="CDD" id="cd17574">
    <property type="entry name" value="REC_OmpR"/>
    <property type="match status" value="1"/>
</dbReference>
<evidence type="ECO:0000256" key="12">
    <source>
        <dbReference type="PROSITE-ProRule" id="PRU00169"/>
    </source>
</evidence>
<dbReference type="Proteomes" id="UP000682713">
    <property type="component" value="Unassembled WGS sequence"/>
</dbReference>
<evidence type="ECO:0000259" key="14">
    <source>
        <dbReference type="PROSITE" id="PS50109"/>
    </source>
</evidence>
<feature type="domain" description="Response regulatory" evidence="15">
    <location>
        <begin position="698"/>
        <end position="814"/>
    </location>
</feature>
<keyword evidence="7" id="KW-0547">Nucleotide-binding</keyword>
<dbReference type="PROSITE" id="PS50110">
    <property type="entry name" value="RESPONSE_REGULATORY"/>
    <property type="match status" value="1"/>
</dbReference>
<keyword evidence="5 12" id="KW-0597">Phosphoprotein</keyword>
<dbReference type="Pfam" id="PF00072">
    <property type="entry name" value="Response_reg"/>
    <property type="match status" value="1"/>
</dbReference>
<evidence type="ECO:0000256" key="1">
    <source>
        <dbReference type="ARBA" id="ARBA00000085"/>
    </source>
</evidence>
<evidence type="ECO:0000256" key="8">
    <source>
        <dbReference type="ARBA" id="ARBA00022777"/>
    </source>
</evidence>
<dbReference type="EMBL" id="JAGYPJ010000002">
    <property type="protein sequence ID" value="MBS4202365.1"/>
    <property type="molecule type" value="Genomic_DNA"/>
</dbReference>
<dbReference type="Gene3D" id="3.40.50.2300">
    <property type="match status" value="1"/>
</dbReference>
<dbReference type="PANTHER" id="PTHR43047:SF72">
    <property type="entry name" value="OSMOSENSING HISTIDINE PROTEIN KINASE SLN1"/>
    <property type="match status" value="1"/>
</dbReference>
<dbReference type="Pfam" id="PF06580">
    <property type="entry name" value="His_kinase"/>
    <property type="match status" value="1"/>
</dbReference>
<dbReference type="CDD" id="cd16922">
    <property type="entry name" value="HATPase_EvgS-ArcB-TorS-like"/>
    <property type="match status" value="1"/>
</dbReference>
<keyword evidence="11 13" id="KW-0472">Membrane</keyword>
<feature type="transmembrane region" description="Helical" evidence="13">
    <location>
        <begin position="360"/>
        <end position="380"/>
    </location>
</feature>
<dbReference type="Pfam" id="PF00512">
    <property type="entry name" value="HisKA"/>
    <property type="match status" value="1"/>
</dbReference>
<evidence type="ECO:0000256" key="2">
    <source>
        <dbReference type="ARBA" id="ARBA00004236"/>
    </source>
</evidence>
<feature type="modified residue" description="4-aspartylphosphate" evidence="12">
    <location>
        <position position="747"/>
    </location>
</feature>
<protein>
    <recommendedName>
        <fullName evidence="3">histidine kinase</fullName>
        <ecNumber evidence="3">2.7.13.3</ecNumber>
    </recommendedName>
</protein>
<dbReference type="GO" id="GO:0005886">
    <property type="term" value="C:plasma membrane"/>
    <property type="evidence" value="ECO:0007669"/>
    <property type="project" value="UniProtKB-SubCell"/>
</dbReference>
<keyword evidence="10" id="KW-0902">Two-component regulatory system</keyword>
<feature type="transmembrane region" description="Helical" evidence="13">
    <location>
        <begin position="7"/>
        <end position="27"/>
    </location>
</feature>
<evidence type="ECO:0000256" key="10">
    <source>
        <dbReference type="ARBA" id="ARBA00023012"/>
    </source>
</evidence>
<dbReference type="SUPFAM" id="SSF55874">
    <property type="entry name" value="ATPase domain of HSP90 chaperone/DNA topoisomerase II/histidine kinase"/>
    <property type="match status" value="2"/>
</dbReference>
<evidence type="ECO:0000256" key="5">
    <source>
        <dbReference type="ARBA" id="ARBA00022553"/>
    </source>
</evidence>
<feature type="domain" description="Histidine kinase" evidence="14">
    <location>
        <begin position="434"/>
        <end position="649"/>
    </location>
</feature>
<evidence type="ECO:0000256" key="3">
    <source>
        <dbReference type="ARBA" id="ARBA00012438"/>
    </source>
</evidence>
<keyword evidence="9" id="KW-0067">ATP-binding</keyword>
<keyword evidence="13" id="KW-1133">Transmembrane helix</keyword>
<feature type="transmembrane region" description="Helical" evidence="13">
    <location>
        <begin position="302"/>
        <end position="324"/>
    </location>
</feature>
<dbReference type="Gene3D" id="2.60.120.260">
    <property type="entry name" value="Galactose-binding domain-like"/>
    <property type="match status" value="1"/>
</dbReference>
<feature type="transmembrane region" description="Helical" evidence="13">
    <location>
        <begin position="239"/>
        <end position="256"/>
    </location>
</feature>
<evidence type="ECO:0000256" key="6">
    <source>
        <dbReference type="ARBA" id="ARBA00022679"/>
    </source>
</evidence>
<dbReference type="Gene3D" id="1.10.287.130">
    <property type="match status" value="1"/>
</dbReference>
<dbReference type="PRINTS" id="PR00344">
    <property type="entry name" value="BCTRLSENSOR"/>
</dbReference>
<evidence type="ECO:0000313" key="16">
    <source>
        <dbReference type="EMBL" id="MBS4202365.1"/>
    </source>
</evidence>
<dbReference type="PANTHER" id="PTHR43047">
    <property type="entry name" value="TWO-COMPONENT HISTIDINE PROTEIN KINASE"/>
    <property type="match status" value="1"/>
</dbReference>
<keyword evidence="13" id="KW-0812">Transmembrane</keyword>
<organism evidence="16 17">
    <name type="scientific">Lederbergia citrisecunda</name>
    <dbReference type="NCBI Taxonomy" id="2833583"/>
    <lineage>
        <taxon>Bacteria</taxon>
        <taxon>Bacillati</taxon>
        <taxon>Bacillota</taxon>
        <taxon>Bacilli</taxon>
        <taxon>Bacillales</taxon>
        <taxon>Bacillaceae</taxon>
        <taxon>Lederbergia</taxon>
    </lineage>
</organism>
<evidence type="ECO:0000256" key="13">
    <source>
        <dbReference type="SAM" id="Phobius"/>
    </source>
</evidence>
<comment type="catalytic activity">
    <reaction evidence="1">
        <text>ATP + protein L-histidine = ADP + protein N-phospho-L-histidine.</text>
        <dbReference type="EC" id="2.7.13.3"/>
    </reaction>
</comment>
<dbReference type="SMART" id="SM00388">
    <property type="entry name" value="HisKA"/>
    <property type="match status" value="1"/>
</dbReference>
<name>A0A942TPZ3_9BACI</name>
<dbReference type="SUPFAM" id="SSF49785">
    <property type="entry name" value="Galactose-binding domain-like"/>
    <property type="match status" value="1"/>
</dbReference>
<keyword evidence="6" id="KW-0808">Transferase</keyword>
<feature type="transmembrane region" description="Helical" evidence="13">
    <location>
        <begin position="330"/>
        <end position="348"/>
    </location>
</feature>
<evidence type="ECO:0000256" key="11">
    <source>
        <dbReference type="ARBA" id="ARBA00023136"/>
    </source>
</evidence>
<dbReference type="InterPro" id="IPR010559">
    <property type="entry name" value="Sig_transdc_His_kin_internal"/>
</dbReference>
<dbReference type="FunFam" id="3.30.565.10:FF:000023">
    <property type="entry name" value="PAS domain-containing sensor histidine kinase"/>
    <property type="match status" value="1"/>
</dbReference>
<dbReference type="EC" id="2.7.13.3" evidence="3"/>
<dbReference type="CDD" id="cd00082">
    <property type="entry name" value="HisKA"/>
    <property type="match status" value="1"/>
</dbReference>
<dbReference type="InterPro" id="IPR001789">
    <property type="entry name" value="Sig_transdc_resp-reg_receiver"/>
</dbReference>
<dbReference type="InterPro" id="IPR036890">
    <property type="entry name" value="HATPase_C_sf"/>
</dbReference>
<dbReference type="SMART" id="SM00387">
    <property type="entry name" value="HATPase_c"/>
    <property type="match status" value="2"/>
</dbReference>
<dbReference type="GO" id="GO:0009927">
    <property type="term" value="F:histidine phosphotransfer kinase activity"/>
    <property type="evidence" value="ECO:0007669"/>
    <property type="project" value="TreeGrafter"/>
</dbReference>
<dbReference type="InterPro" id="IPR003661">
    <property type="entry name" value="HisK_dim/P_dom"/>
</dbReference>
<dbReference type="SUPFAM" id="SSF52172">
    <property type="entry name" value="CheY-like"/>
    <property type="match status" value="1"/>
</dbReference>
<keyword evidence="4" id="KW-1003">Cell membrane</keyword>
<dbReference type="InterPro" id="IPR005467">
    <property type="entry name" value="His_kinase_dom"/>
</dbReference>
<keyword evidence="17" id="KW-1185">Reference proteome</keyword>
<dbReference type="SMART" id="SM00448">
    <property type="entry name" value="REC"/>
    <property type="match status" value="1"/>
</dbReference>
<dbReference type="Gene3D" id="3.30.565.10">
    <property type="entry name" value="Histidine kinase-like ATPase, C-terminal domain"/>
    <property type="match status" value="2"/>
</dbReference>
<dbReference type="GO" id="GO:0005524">
    <property type="term" value="F:ATP binding"/>
    <property type="evidence" value="ECO:0007669"/>
    <property type="project" value="UniProtKB-KW"/>
</dbReference>
<dbReference type="InterPro" id="IPR011006">
    <property type="entry name" value="CheY-like_superfamily"/>
</dbReference>
<dbReference type="PROSITE" id="PS50109">
    <property type="entry name" value="HIS_KIN"/>
    <property type="match status" value="1"/>
</dbReference>
<dbReference type="InterPro" id="IPR004358">
    <property type="entry name" value="Sig_transdc_His_kin-like_C"/>
</dbReference>
<dbReference type="InterPro" id="IPR036097">
    <property type="entry name" value="HisK_dim/P_sf"/>
</dbReference>
<evidence type="ECO:0000313" key="17">
    <source>
        <dbReference type="Proteomes" id="UP000682713"/>
    </source>
</evidence>
<evidence type="ECO:0000256" key="4">
    <source>
        <dbReference type="ARBA" id="ARBA00022475"/>
    </source>
</evidence>
<feature type="transmembrane region" description="Helical" evidence="13">
    <location>
        <begin position="210"/>
        <end position="232"/>
    </location>
</feature>
<accession>A0A942TPZ3</accession>
<keyword evidence="8" id="KW-0418">Kinase</keyword>
<evidence type="ECO:0000256" key="7">
    <source>
        <dbReference type="ARBA" id="ARBA00022741"/>
    </source>
</evidence>
<evidence type="ECO:0000256" key="9">
    <source>
        <dbReference type="ARBA" id="ARBA00022840"/>
    </source>
</evidence>